<gene>
    <name evidence="4" type="ORF">Daus18300_002083</name>
</gene>
<evidence type="ECO:0000256" key="2">
    <source>
        <dbReference type="SAM" id="MobiDB-lite"/>
    </source>
</evidence>
<organism evidence="4 5">
    <name type="scientific">Diaporthe australafricana</name>
    <dbReference type="NCBI Taxonomy" id="127596"/>
    <lineage>
        <taxon>Eukaryota</taxon>
        <taxon>Fungi</taxon>
        <taxon>Dikarya</taxon>
        <taxon>Ascomycota</taxon>
        <taxon>Pezizomycotina</taxon>
        <taxon>Sordariomycetes</taxon>
        <taxon>Sordariomycetidae</taxon>
        <taxon>Diaporthales</taxon>
        <taxon>Diaporthaceae</taxon>
        <taxon>Diaporthe</taxon>
    </lineage>
</organism>
<dbReference type="EMBL" id="JAWRVE010000012">
    <property type="protein sequence ID" value="KAL1878167.1"/>
    <property type="molecule type" value="Genomic_DNA"/>
</dbReference>
<keyword evidence="1" id="KW-0863">Zinc-finger</keyword>
<feature type="compositionally biased region" description="Gly residues" evidence="2">
    <location>
        <begin position="134"/>
        <end position="144"/>
    </location>
</feature>
<evidence type="ECO:0000256" key="1">
    <source>
        <dbReference type="PROSITE-ProRule" id="PRU00723"/>
    </source>
</evidence>
<feature type="domain" description="C3H1-type" evidence="3">
    <location>
        <begin position="146"/>
        <end position="175"/>
    </location>
</feature>
<sequence length="381" mass="39534">MHPQTGKIIADGDMDLSMAYCYDRGGGQFTRLVPVDILPIDLKDIPRRVTTDEGMIVLPVPRMGGPGNQLANIQLEPQHVVTPPSSPNGGSTDPIQSRIDSIINATPESTNSALVLSNRGFDGPSGRALTQQHHGGGGGGGGGGNRREKIYCDKWIHDGTCAFTQQGCKYKHEMPHDRETQEKLGLFHGYPAWWKKQVLEQQRPLSIDDRPVSIGASRGSFPSLPSSGSLGGGLSSAVVSSNWRAAPSNVGEAGGSPTPTIGGSSSMLGRSGSLGFGGSGRSNARQPPSFQPPTYGPIGPPSRAGGSSTSGPGTTATRSTRSLTASSSADAIAPFQRAAFDTNNPFEALGDHTAQTHAPGDESSSGDTNTADGDEPRGAPL</sequence>
<name>A0ABR3XRG4_9PEZI</name>
<keyword evidence="1" id="KW-0479">Metal-binding</keyword>
<dbReference type="PROSITE" id="PS50103">
    <property type="entry name" value="ZF_C3H1"/>
    <property type="match status" value="1"/>
</dbReference>
<reference evidence="4 5" key="1">
    <citation type="journal article" date="2024" name="IMA Fungus">
        <title>IMA Genome - F19 : A genome assembly and annotation guide to empower mycologists, including annotated draft genome sequences of Ceratocystis pirilliformis, Diaporthe australafricana, Fusarium ophioides, Paecilomyces lecythidis, and Sporothrix stenoceras.</title>
        <authorList>
            <person name="Aylward J."/>
            <person name="Wilson A.M."/>
            <person name="Visagie C.M."/>
            <person name="Spraker J."/>
            <person name="Barnes I."/>
            <person name="Buitendag C."/>
            <person name="Ceriani C."/>
            <person name="Del Mar Angel L."/>
            <person name="du Plessis D."/>
            <person name="Fuchs T."/>
            <person name="Gasser K."/>
            <person name="Kramer D."/>
            <person name="Li W."/>
            <person name="Munsamy K."/>
            <person name="Piso A."/>
            <person name="Price J.L."/>
            <person name="Sonnekus B."/>
            <person name="Thomas C."/>
            <person name="van der Nest A."/>
            <person name="van Dijk A."/>
            <person name="van Heerden A."/>
            <person name="van Vuuren N."/>
            <person name="Yilmaz N."/>
            <person name="Duong T.A."/>
            <person name="van der Merwe N.A."/>
            <person name="Wingfield M.J."/>
            <person name="Wingfield B.D."/>
        </authorList>
    </citation>
    <scope>NUCLEOTIDE SEQUENCE [LARGE SCALE GENOMIC DNA]</scope>
    <source>
        <strain evidence="4 5">CMW 18300</strain>
    </source>
</reference>
<feature type="zinc finger region" description="C3H1-type" evidence="1">
    <location>
        <begin position="146"/>
        <end position="175"/>
    </location>
</feature>
<accession>A0ABR3XRG4</accession>
<feature type="compositionally biased region" description="Polar residues" evidence="2">
    <location>
        <begin position="362"/>
        <end position="371"/>
    </location>
</feature>
<keyword evidence="5" id="KW-1185">Reference proteome</keyword>
<feature type="region of interest" description="Disordered" evidence="2">
    <location>
        <begin position="121"/>
        <end position="145"/>
    </location>
</feature>
<dbReference type="InterPro" id="IPR000571">
    <property type="entry name" value="Znf_CCCH"/>
</dbReference>
<evidence type="ECO:0000313" key="4">
    <source>
        <dbReference type="EMBL" id="KAL1878167.1"/>
    </source>
</evidence>
<feature type="region of interest" description="Disordered" evidence="2">
    <location>
        <begin position="248"/>
        <end position="381"/>
    </location>
</feature>
<protein>
    <recommendedName>
        <fullName evidence="3">C3H1-type domain-containing protein</fullName>
    </recommendedName>
</protein>
<keyword evidence="1" id="KW-0862">Zinc</keyword>
<proteinExistence type="predicted"/>
<feature type="compositionally biased region" description="Low complexity" evidence="2">
    <location>
        <begin position="301"/>
        <end position="329"/>
    </location>
</feature>
<evidence type="ECO:0000259" key="3">
    <source>
        <dbReference type="PROSITE" id="PS50103"/>
    </source>
</evidence>
<comment type="caution">
    <text evidence="4">The sequence shown here is derived from an EMBL/GenBank/DDBJ whole genome shotgun (WGS) entry which is preliminary data.</text>
</comment>
<feature type="compositionally biased region" description="Pro residues" evidence="2">
    <location>
        <begin position="289"/>
        <end position="300"/>
    </location>
</feature>
<feature type="compositionally biased region" description="Low complexity" evidence="2">
    <location>
        <begin position="255"/>
        <end position="271"/>
    </location>
</feature>
<dbReference type="Proteomes" id="UP001583177">
    <property type="component" value="Unassembled WGS sequence"/>
</dbReference>
<evidence type="ECO:0000313" key="5">
    <source>
        <dbReference type="Proteomes" id="UP001583177"/>
    </source>
</evidence>